<reference evidence="2 3" key="1">
    <citation type="journal article" date="2007" name="Nature">
        <title>Evolution of genes and genomes on the Drosophila phylogeny.</title>
        <authorList>
            <consortium name="Drosophila 12 Genomes Consortium"/>
            <person name="Clark A.G."/>
            <person name="Eisen M.B."/>
            <person name="Smith D.R."/>
            <person name="Bergman C.M."/>
            <person name="Oliver B."/>
            <person name="Markow T.A."/>
            <person name="Kaufman T.C."/>
            <person name="Kellis M."/>
            <person name="Gelbart W."/>
            <person name="Iyer V.N."/>
            <person name="Pollard D.A."/>
            <person name="Sackton T.B."/>
            <person name="Larracuente A.M."/>
            <person name="Singh N.D."/>
            <person name="Abad J.P."/>
            <person name="Abt D.N."/>
            <person name="Adryan B."/>
            <person name="Aguade M."/>
            <person name="Akashi H."/>
            <person name="Anderson W.W."/>
            <person name="Aquadro C.F."/>
            <person name="Ardell D.H."/>
            <person name="Arguello R."/>
            <person name="Artieri C.G."/>
            <person name="Barbash D.A."/>
            <person name="Barker D."/>
            <person name="Barsanti P."/>
            <person name="Batterham P."/>
            <person name="Batzoglou S."/>
            <person name="Begun D."/>
            <person name="Bhutkar A."/>
            <person name="Blanco E."/>
            <person name="Bosak S.A."/>
            <person name="Bradley R.K."/>
            <person name="Brand A.D."/>
            <person name="Brent M.R."/>
            <person name="Brooks A.N."/>
            <person name="Brown R.H."/>
            <person name="Butlin R.K."/>
            <person name="Caggese C."/>
            <person name="Calvi B.R."/>
            <person name="Bernardo de Carvalho A."/>
            <person name="Caspi A."/>
            <person name="Castrezana S."/>
            <person name="Celniker S.E."/>
            <person name="Chang J.L."/>
            <person name="Chapple C."/>
            <person name="Chatterji S."/>
            <person name="Chinwalla A."/>
            <person name="Civetta A."/>
            <person name="Clifton S.W."/>
            <person name="Comeron J.M."/>
            <person name="Costello J.C."/>
            <person name="Coyne J.A."/>
            <person name="Daub J."/>
            <person name="David R.G."/>
            <person name="Delcher A.L."/>
            <person name="Delehaunty K."/>
            <person name="Do C.B."/>
            <person name="Ebling H."/>
            <person name="Edwards K."/>
            <person name="Eickbush T."/>
            <person name="Evans J.D."/>
            <person name="Filipski A."/>
            <person name="Findeiss S."/>
            <person name="Freyhult E."/>
            <person name="Fulton L."/>
            <person name="Fulton R."/>
            <person name="Garcia A.C."/>
            <person name="Gardiner A."/>
            <person name="Garfield D.A."/>
            <person name="Garvin B.E."/>
            <person name="Gibson G."/>
            <person name="Gilbert D."/>
            <person name="Gnerre S."/>
            <person name="Godfrey J."/>
            <person name="Good R."/>
            <person name="Gotea V."/>
            <person name="Gravely B."/>
            <person name="Greenberg A.J."/>
            <person name="Griffiths-Jones S."/>
            <person name="Gross S."/>
            <person name="Guigo R."/>
            <person name="Gustafson E.A."/>
            <person name="Haerty W."/>
            <person name="Hahn M.W."/>
            <person name="Halligan D.L."/>
            <person name="Halpern A.L."/>
            <person name="Halter G.M."/>
            <person name="Han M.V."/>
            <person name="Heger A."/>
            <person name="Hillier L."/>
            <person name="Hinrichs A.S."/>
            <person name="Holmes I."/>
            <person name="Hoskins R.A."/>
            <person name="Hubisz M.J."/>
            <person name="Hultmark D."/>
            <person name="Huntley M.A."/>
            <person name="Jaffe D.B."/>
            <person name="Jagadeeshan S."/>
            <person name="Jeck W.R."/>
            <person name="Johnson J."/>
            <person name="Jones C.D."/>
            <person name="Jordan W.C."/>
            <person name="Karpen G.H."/>
            <person name="Kataoka E."/>
            <person name="Keightley P.D."/>
            <person name="Kheradpour P."/>
            <person name="Kirkness E.F."/>
            <person name="Koerich L.B."/>
            <person name="Kristiansen K."/>
            <person name="Kudrna D."/>
            <person name="Kulathinal R.J."/>
            <person name="Kumar S."/>
            <person name="Kwok R."/>
            <person name="Lander E."/>
            <person name="Langley C.H."/>
            <person name="Lapoint R."/>
            <person name="Lazzaro B.P."/>
            <person name="Lee S.J."/>
            <person name="Levesque L."/>
            <person name="Li R."/>
            <person name="Lin C.F."/>
            <person name="Lin M.F."/>
            <person name="Lindblad-Toh K."/>
            <person name="Llopart A."/>
            <person name="Long M."/>
            <person name="Low L."/>
            <person name="Lozovsky E."/>
            <person name="Lu J."/>
            <person name="Luo M."/>
            <person name="Machado C.A."/>
            <person name="Makalowski W."/>
            <person name="Marzo M."/>
            <person name="Matsuda M."/>
            <person name="Matzkin L."/>
            <person name="McAllister B."/>
            <person name="McBride C.S."/>
            <person name="McKernan B."/>
            <person name="McKernan K."/>
            <person name="Mendez-Lago M."/>
            <person name="Minx P."/>
            <person name="Mollenhauer M.U."/>
            <person name="Montooth K."/>
            <person name="Mount S.M."/>
            <person name="Mu X."/>
            <person name="Myers E."/>
            <person name="Negre B."/>
            <person name="Newfeld S."/>
            <person name="Nielsen R."/>
            <person name="Noor M.A."/>
            <person name="O'Grady P."/>
            <person name="Pachter L."/>
            <person name="Papaceit M."/>
            <person name="Parisi M.J."/>
            <person name="Parisi M."/>
            <person name="Parts L."/>
            <person name="Pedersen J.S."/>
            <person name="Pesole G."/>
            <person name="Phillippy A.M."/>
            <person name="Ponting C.P."/>
            <person name="Pop M."/>
            <person name="Porcelli D."/>
            <person name="Powell J.R."/>
            <person name="Prohaska S."/>
            <person name="Pruitt K."/>
            <person name="Puig M."/>
            <person name="Quesneville H."/>
            <person name="Ram K.R."/>
            <person name="Rand D."/>
            <person name="Rasmussen M.D."/>
            <person name="Reed L.K."/>
            <person name="Reenan R."/>
            <person name="Reily A."/>
            <person name="Remington K.A."/>
            <person name="Rieger T.T."/>
            <person name="Ritchie M.G."/>
            <person name="Robin C."/>
            <person name="Rogers Y.H."/>
            <person name="Rohde C."/>
            <person name="Rozas J."/>
            <person name="Rubenfield M.J."/>
            <person name="Ruiz A."/>
            <person name="Russo S."/>
            <person name="Salzberg S.L."/>
            <person name="Sanchez-Gracia A."/>
            <person name="Saranga D.J."/>
            <person name="Sato H."/>
            <person name="Schaeffer S.W."/>
            <person name="Schatz M.C."/>
            <person name="Schlenke T."/>
            <person name="Schwartz R."/>
            <person name="Segarra C."/>
            <person name="Singh R.S."/>
            <person name="Sirot L."/>
            <person name="Sirota M."/>
            <person name="Sisneros N.B."/>
            <person name="Smith C.D."/>
            <person name="Smith T.F."/>
            <person name="Spieth J."/>
            <person name="Stage D.E."/>
            <person name="Stark A."/>
            <person name="Stephan W."/>
            <person name="Strausberg R.L."/>
            <person name="Strempel S."/>
            <person name="Sturgill D."/>
            <person name="Sutton G."/>
            <person name="Sutton G.G."/>
            <person name="Tao W."/>
            <person name="Teichmann S."/>
            <person name="Tobari Y.N."/>
            <person name="Tomimura Y."/>
            <person name="Tsolas J.M."/>
            <person name="Valente V.L."/>
            <person name="Venter E."/>
            <person name="Venter J.C."/>
            <person name="Vicario S."/>
            <person name="Vieira F.G."/>
            <person name="Vilella A.J."/>
            <person name="Villasante A."/>
            <person name="Walenz B."/>
            <person name="Wang J."/>
            <person name="Wasserman M."/>
            <person name="Watts T."/>
            <person name="Wilson D."/>
            <person name="Wilson R.K."/>
            <person name="Wing R.A."/>
            <person name="Wolfner M.F."/>
            <person name="Wong A."/>
            <person name="Wong G.K."/>
            <person name="Wu C.I."/>
            <person name="Wu G."/>
            <person name="Yamamoto D."/>
            <person name="Yang H.P."/>
            <person name="Yang S.P."/>
            <person name="Yorke J.A."/>
            <person name="Yoshida K."/>
            <person name="Zdobnov E."/>
            <person name="Zhang P."/>
            <person name="Zhang Y."/>
            <person name="Zimin A.V."/>
            <person name="Baldwin J."/>
            <person name="Abdouelleil A."/>
            <person name="Abdulkadir J."/>
            <person name="Abebe A."/>
            <person name="Abera B."/>
            <person name="Abreu J."/>
            <person name="Acer S.C."/>
            <person name="Aftuck L."/>
            <person name="Alexander A."/>
            <person name="An P."/>
            <person name="Anderson E."/>
            <person name="Anderson S."/>
            <person name="Arachi H."/>
            <person name="Azer M."/>
            <person name="Bachantsang P."/>
            <person name="Barry A."/>
            <person name="Bayul T."/>
            <person name="Berlin A."/>
            <person name="Bessette D."/>
            <person name="Bloom T."/>
            <person name="Blye J."/>
            <person name="Boguslavskiy L."/>
            <person name="Bonnet C."/>
            <person name="Boukhgalter B."/>
            <person name="Bourzgui I."/>
            <person name="Brown A."/>
            <person name="Cahill P."/>
            <person name="Channer S."/>
            <person name="Cheshatsang Y."/>
            <person name="Chuda L."/>
            <person name="Citroen M."/>
            <person name="Collymore A."/>
            <person name="Cooke P."/>
            <person name="Costello M."/>
            <person name="D'Aco K."/>
            <person name="Daza R."/>
            <person name="De Haan G."/>
            <person name="DeGray S."/>
            <person name="DeMaso C."/>
            <person name="Dhargay N."/>
            <person name="Dooley K."/>
            <person name="Dooley E."/>
            <person name="Doricent M."/>
            <person name="Dorje P."/>
            <person name="Dorjee K."/>
            <person name="Dupes A."/>
            <person name="Elong R."/>
            <person name="Falk J."/>
            <person name="Farina A."/>
            <person name="Faro S."/>
            <person name="Ferguson D."/>
            <person name="Fisher S."/>
            <person name="Foley C.D."/>
            <person name="Franke A."/>
            <person name="Friedrich D."/>
            <person name="Gadbois L."/>
            <person name="Gearin G."/>
            <person name="Gearin C.R."/>
            <person name="Giannoukos G."/>
            <person name="Goode T."/>
            <person name="Graham J."/>
            <person name="Grandbois E."/>
            <person name="Grewal S."/>
            <person name="Gyaltsen K."/>
            <person name="Hafez N."/>
            <person name="Hagos B."/>
            <person name="Hall J."/>
            <person name="Henson C."/>
            <person name="Hollinger A."/>
            <person name="Honan T."/>
            <person name="Huard M.D."/>
            <person name="Hughes L."/>
            <person name="Hurhula B."/>
            <person name="Husby M.E."/>
            <person name="Kamat A."/>
            <person name="Kanga B."/>
            <person name="Kashin S."/>
            <person name="Khazanovich D."/>
            <person name="Kisner P."/>
            <person name="Lance K."/>
            <person name="Lara M."/>
            <person name="Lee W."/>
            <person name="Lennon N."/>
            <person name="Letendre F."/>
            <person name="LeVine R."/>
            <person name="Lipovsky A."/>
            <person name="Liu X."/>
            <person name="Liu J."/>
            <person name="Liu S."/>
            <person name="Lokyitsang T."/>
            <person name="Lokyitsang Y."/>
            <person name="Lubonja R."/>
            <person name="Lui A."/>
            <person name="MacDonald P."/>
            <person name="Magnisalis V."/>
            <person name="Maru K."/>
            <person name="Matthews C."/>
            <person name="McCusker W."/>
            <person name="McDonough S."/>
            <person name="Mehta T."/>
            <person name="Meldrim J."/>
            <person name="Meneus L."/>
            <person name="Mihai O."/>
            <person name="Mihalev A."/>
            <person name="Mihova T."/>
            <person name="Mittelman R."/>
            <person name="Mlenga V."/>
            <person name="Montmayeur A."/>
            <person name="Mulrain L."/>
            <person name="Navidi A."/>
            <person name="Naylor J."/>
            <person name="Negash T."/>
            <person name="Nguyen T."/>
            <person name="Nguyen N."/>
            <person name="Nicol R."/>
            <person name="Norbu C."/>
            <person name="Norbu N."/>
            <person name="Novod N."/>
            <person name="O'Neill B."/>
            <person name="Osman S."/>
            <person name="Markiewicz E."/>
            <person name="Oyono O.L."/>
            <person name="Patti C."/>
            <person name="Phunkhang P."/>
            <person name="Pierre F."/>
            <person name="Priest M."/>
            <person name="Raghuraman S."/>
            <person name="Rege F."/>
            <person name="Reyes R."/>
            <person name="Rise C."/>
            <person name="Rogov P."/>
            <person name="Ross K."/>
            <person name="Ryan E."/>
            <person name="Settipalli S."/>
            <person name="Shea T."/>
            <person name="Sherpa N."/>
            <person name="Shi L."/>
            <person name="Shih D."/>
            <person name="Sparrow T."/>
            <person name="Spaulding J."/>
            <person name="Stalker J."/>
            <person name="Stange-Thomann N."/>
            <person name="Stavropoulos S."/>
            <person name="Stone C."/>
            <person name="Strader C."/>
            <person name="Tesfaye S."/>
            <person name="Thomson T."/>
            <person name="Thoulutsang Y."/>
            <person name="Thoulutsang D."/>
            <person name="Topham K."/>
            <person name="Topping I."/>
            <person name="Tsamla T."/>
            <person name="Vassiliev H."/>
            <person name="Vo A."/>
            <person name="Wangchuk T."/>
            <person name="Wangdi T."/>
            <person name="Weiand M."/>
            <person name="Wilkinson J."/>
            <person name="Wilson A."/>
            <person name="Yadav S."/>
            <person name="Young G."/>
            <person name="Yu Q."/>
            <person name="Zembek L."/>
            <person name="Zhong D."/>
            <person name="Zimmer A."/>
            <person name="Zwirko Z."/>
            <person name="Jaffe D.B."/>
            <person name="Alvarez P."/>
            <person name="Brockman W."/>
            <person name="Butler J."/>
            <person name="Chin C."/>
            <person name="Gnerre S."/>
            <person name="Grabherr M."/>
            <person name="Kleber M."/>
            <person name="Mauceli E."/>
            <person name="MacCallum I."/>
        </authorList>
    </citation>
    <scope>NUCLEOTIDE SEQUENCE [LARGE SCALE GENOMIC DNA]</scope>
    <source>
        <strain evidence="3">Tucson 15287-2541.00</strain>
    </source>
</reference>
<keyword evidence="3" id="KW-1185">Reference proteome</keyword>
<dbReference type="AlphaFoldDB" id="B4K0E1"/>
<sequence length="52" mass="5916">MKPDVIVISDEEEDKKRRRDGGPWRPATNPATHRVREGFRGRSLETPGDADL</sequence>
<evidence type="ECO:0000256" key="1">
    <source>
        <dbReference type="SAM" id="MobiDB-lite"/>
    </source>
</evidence>
<dbReference type="InParanoid" id="B4K0E1"/>
<accession>B4K0E1</accession>
<protein>
    <submittedName>
        <fullName evidence="2">GH22168</fullName>
    </submittedName>
</protein>
<name>B4K0E1_DROGR</name>
<evidence type="ECO:0000313" key="3">
    <source>
        <dbReference type="Proteomes" id="UP000001070"/>
    </source>
</evidence>
<dbReference type="Proteomes" id="UP000001070">
    <property type="component" value="Unassembled WGS sequence"/>
</dbReference>
<proteinExistence type="predicted"/>
<gene>
    <name evidence="2" type="primary">Dgri\GH22168</name>
    <name evidence="2" type="ORF">Dgri_GH22168</name>
</gene>
<dbReference type="EMBL" id="CH916423">
    <property type="protein sequence ID" value="EDV93961.1"/>
    <property type="molecule type" value="Genomic_DNA"/>
</dbReference>
<dbReference type="HOGENOM" id="CLU_3089408_0_0_1"/>
<feature type="region of interest" description="Disordered" evidence="1">
    <location>
        <begin position="1"/>
        <end position="52"/>
    </location>
</feature>
<feature type="compositionally biased region" description="Basic and acidic residues" evidence="1">
    <location>
        <begin position="34"/>
        <end position="43"/>
    </location>
</feature>
<evidence type="ECO:0000313" key="2">
    <source>
        <dbReference type="EMBL" id="EDV93961.1"/>
    </source>
</evidence>
<organism evidence="3">
    <name type="scientific">Drosophila grimshawi</name>
    <name type="common">Hawaiian fruit fly</name>
    <name type="synonym">Idiomyia grimshawi</name>
    <dbReference type="NCBI Taxonomy" id="7222"/>
    <lineage>
        <taxon>Eukaryota</taxon>
        <taxon>Metazoa</taxon>
        <taxon>Ecdysozoa</taxon>
        <taxon>Arthropoda</taxon>
        <taxon>Hexapoda</taxon>
        <taxon>Insecta</taxon>
        <taxon>Pterygota</taxon>
        <taxon>Neoptera</taxon>
        <taxon>Endopterygota</taxon>
        <taxon>Diptera</taxon>
        <taxon>Brachycera</taxon>
        <taxon>Muscomorpha</taxon>
        <taxon>Ephydroidea</taxon>
        <taxon>Drosophilidae</taxon>
        <taxon>Drosophila</taxon>
        <taxon>Hawaiian Drosophila</taxon>
    </lineage>
</organism>